<sequence length="219" mass="24645">MESEVFFVKSFDKNKDINTFFKELNRSGLNNEYLVCRMNPTNIGDYLREYYVKHGISSLFHYSLACDAVLHAGIHVDEIENIVVEFLSSLKGVRNLLIIDPYFFKCAADIASLELFKRIVAEISENLEKVTFITNGSGMVGKSNVFDALKSVKSSVEVSDVKTDEFHDRFWIDPDTNKGIVMGTSLNGIGKKIALVDKLQNHDVKEILRLARQIIGAGT</sequence>
<evidence type="ECO:0000313" key="1">
    <source>
        <dbReference type="EMBL" id="AMO94388.1"/>
    </source>
</evidence>
<dbReference type="EMBL" id="CP013232">
    <property type="protein sequence ID" value="AMO94388.1"/>
    <property type="molecule type" value="Genomic_DNA"/>
</dbReference>
<dbReference type="Proteomes" id="UP000072421">
    <property type="component" value="Chromosome"/>
</dbReference>
<accession>A0A127P9F5</accession>
<dbReference type="AlphaFoldDB" id="A0A127P9F5"/>
<dbReference type="RefSeq" id="WP_061539458.1">
    <property type="nucleotide sequence ID" value="NZ_CP013232.1"/>
</dbReference>
<evidence type="ECO:0000313" key="2">
    <source>
        <dbReference type="Proteomes" id="UP000072421"/>
    </source>
</evidence>
<protein>
    <submittedName>
        <fullName evidence="1">Uncharacterized protein</fullName>
    </submittedName>
</protein>
<dbReference type="OrthoDB" id="7063626at2"/>
<proteinExistence type="predicted"/>
<dbReference type="PATRIC" id="fig|158899.10.peg.1694"/>
<name>A0A127P9F5_9BURK</name>
<gene>
    <name evidence="1" type="ORF">CFter6_1686</name>
</gene>
<reference evidence="1 2" key="1">
    <citation type="submission" date="2015-11" db="EMBL/GenBank/DDBJ databases">
        <title>Exploring the genomic traits of fungus-feeding bacterial genus Collimonas.</title>
        <authorList>
            <person name="Song C."/>
            <person name="Schmidt R."/>
            <person name="de Jager V."/>
            <person name="Krzyzanowska D."/>
            <person name="Jongedijk E."/>
            <person name="Cankar K."/>
            <person name="Beekwilder J."/>
            <person name="van Veen A."/>
            <person name="de Boer W."/>
            <person name="van Veen J.A."/>
            <person name="Garbeva P."/>
        </authorList>
    </citation>
    <scope>NUCLEOTIDE SEQUENCE [LARGE SCALE GENOMIC DNA]</scope>
    <source>
        <strain evidence="1 2">Ter6</strain>
    </source>
</reference>
<organism evidence="1">
    <name type="scientific">Collimonas fungivorans</name>
    <dbReference type="NCBI Taxonomy" id="158899"/>
    <lineage>
        <taxon>Bacteria</taxon>
        <taxon>Pseudomonadati</taxon>
        <taxon>Pseudomonadota</taxon>
        <taxon>Betaproteobacteria</taxon>
        <taxon>Burkholderiales</taxon>
        <taxon>Oxalobacteraceae</taxon>
        <taxon>Collimonas</taxon>
    </lineage>
</organism>